<dbReference type="GO" id="GO:0006099">
    <property type="term" value="P:tricarboxylic acid cycle"/>
    <property type="evidence" value="ECO:0007669"/>
    <property type="project" value="TreeGrafter"/>
</dbReference>
<protein>
    <submittedName>
        <fullName evidence="3">Acyl-CoA synthetase FdrA</fullName>
    </submittedName>
</protein>
<dbReference type="GO" id="GO:0009361">
    <property type="term" value="C:succinate-CoA ligase complex (ADP-forming)"/>
    <property type="evidence" value="ECO:0007669"/>
    <property type="project" value="TreeGrafter"/>
</dbReference>
<organism evidence="3 4">
    <name type="scientific">Paraburkholderia silviterrae</name>
    <dbReference type="NCBI Taxonomy" id="2528715"/>
    <lineage>
        <taxon>Bacteria</taxon>
        <taxon>Pseudomonadati</taxon>
        <taxon>Pseudomonadota</taxon>
        <taxon>Betaproteobacteria</taxon>
        <taxon>Burkholderiales</taxon>
        <taxon>Burkholderiaceae</taxon>
        <taxon>Paraburkholderia</taxon>
    </lineage>
</organism>
<dbReference type="SUPFAM" id="SSF52210">
    <property type="entry name" value="Succinyl-CoA synthetase domains"/>
    <property type="match status" value="2"/>
</dbReference>
<accession>A0A4R5MAB5</accession>
<feature type="domain" description="CoA-binding" evidence="2">
    <location>
        <begin position="191"/>
        <end position="282"/>
    </location>
</feature>
<dbReference type="GO" id="GO:0004775">
    <property type="term" value="F:succinate-CoA ligase (ADP-forming) activity"/>
    <property type="evidence" value="ECO:0007669"/>
    <property type="project" value="TreeGrafter"/>
</dbReference>
<reference evidence="3 4" key="1">
    <citation type="submission" date="2019-03" db="EMBL/GenBank/DDBJ databases">
        <title>Paraburkholderia sp. 4M-K11, isolated from subtropical forest soil.</title>
        <authorList>
            <person name="Gao Z.-H."/>
            <person name="Qiu L.-H."/>
        </authorList>
    </citation>
    <scope>NUCLEOTIDE SEQUENCE [LARGE SCALE GENOMIC DNA]</scope>
    <source>
        <strain evidence="3 4">4M-K11</strain>
    </source>
</reference>
<dbReference type="GO" id="GO:0004776">
    <property type="term" value="F:succinate-CoA ligase (GDP-forming) activity"/>
    <property type="evidence" value="ECO:0007669"/>
    <property type="project" value="TreeGrafter"/>
</dbReference>
<evidence type="ECO:0000313" key="4">
    <source>
        <dbReference type="Proteomes" id="UP000295722"/>
    </source>
</evidence>
<name>A0A4R5MAB5_9BURK</name>
<evidence type="ECO:0000259" key="2">
    <source>
        <dbReference type="Pfam" id="PF02629"/>
    </source>
</evidence>
<gene>
    <name evidence="3" type="primary">fdrA</name>
    <name evidence="3" type="ORF">EYW47_13090</name>
</gene>
<evidence type="ECO:0000259" key="1">
    <source>
        <dbReference type="Pfam" id="PF00549"/>
    </source>
</evidence>
<dbReference type="InterPro" id="IPR003781">
    <property type="entry name" value="CoA-bd"/>
</dbReference>
<proteinExistence type="predicted"/>
<feature type="domain" description="ATP-citrate synthase/succinyl-CoA ligase C-terminal" evidence="1">
    <location>
        <begin position="333"/>
        <end position="487"/>
    </location>
</feature>
<dbReference type="NCBIfam" id="NF004760">
    <property type="entry name" value="PRK06091.1"/>
    <property type="match status" value="1"/>
</dbReference>
<dbReference type="GO" id="GO:0005829">
    <property type="term" value="C:cytosol"/>
    <property type="evidence" value="ECO:0007669"/>
    <property type="project" value="TreeGrafter"/>
</dbReference>
<dbReference type="Pfam" id="PF00549">
    <property type="entry name" value="Ligase_CoA"/>
    <property type="match status" value="1"/>
</dbReference>
<evidence type="ECO:0000313" key="3">
    <source>
        <dbReference type="EMBL" id="TDG23662.1"/>
    </source>
</evidence>
<dbReference type="EMBL" id="SMRP01000005">
    <property type="protein sequence ID" value="TDG23662.1"/>
    <property type="molecule type" value="Genomic_DNA"/>
</dbReference>
<comment type="caution">
    <text evidence="3">The sequence shown here is derived from an EMBL/GenBank/DDBJ whole genome shotgun (WGS) entry which is preliminary data.</text>
</comment>
<dbReference type="PANTHER" id="PTHR11117">
    <property type="entry name" value="SUCCINYL-COA LIGASE SUBUNIT ALPHA"/>
    <property type="match status" value="1"/>
</dbReference>
<dbReference type="Gene3D" id="3.40.50.261">
    <property type="entry name" value="Succinyl-CoA synthetase domains"/>
    <property type="match status" value="2"/>
</dbReference>
<keyword evidence="4" id="KW-1185">Reference proteome</keyword>
<dbReference type="RefSeq" id="WP_133195263.1">
    <property type="nucleotide sequence ID" value="NZ_JBHUCW010000006.1"/>
</dbReference>
<dbReference type="OrthoDB" id="5580580at2"/>
<sequence length="559" mass="58218">MLHTIIRPNTYQDSVSLMLLSKQLSGLDEVERVSIMMGTPANKDIFRDTGFGTPELDRAGAGDMVIVVDADSADAASLVDKKITDFLTNQKAASSSNSFTTVRSLGRAMEVLPQANLALVSIPGEQAAPEIERVLDAGMNAFVFSDNIAIEDEVRLKSKARDLGLLMMGPDCGTGSFAGLPLAFTNIVRRGSIGIVGASGTGTQEIMVQIDRAGSGVSQAIGLGGRDLSEKVGAITCLQALEALDADPGTKVITLVSKPPAPSVREKVLGRCQQLSKPVVAILLGERAPKAVNGNIHFADTLEDAARIAVSLAGPADVVVPTLKAGQSKITGLFCGGTLANEAALMVAAELGVPTDAAHVDGYMLHHDGHTIIDLGDDKYTQGRPHPMIDPSLRAQMIEQAFDNEALAVLLFDVVTGYGSNLDPAGAIAPAIERGLAKARAAGREVAVVASVCGTENDPQPRSGQEAMLRNIGVIVLDSNAAAARFAIGIAKTAGRAGSNTRVPEPTRRLISEAPQIVNIGLPSFAEALNSEGASVVQYTWSPLAGGNTRLQKILAVLG</sequence>
<dbReference type="Gene3D" id="3.40.50.720">
    <property type="entry name" value="NAD(P)-binding Rossmann-like Domain"/>
    <property type="match status" value="1"/>
</dbReference>
<dbReference type="InterPro" id="IPR016102">
    <property type="entry name" value="Succinyl-CoA_synth-like"/>
</dbReference>
<dbReference type="PANTHER" id="PTHR11117:SF24">
    <property type="entry name" value="PROTEIN FDRA"/>
    <property type="match status" value="1"/>
</dbReference>
<dbReference type="AlphaFoldDB" id="A0A4R5MAB5"/>
<dbReference type="Pfam" id="PF02629">
    <property type="entry name" value="CoA_binding"/>
    <property type="match status" value="1"/>
</dbReference>
<dbReference type="Proteomes" id="UP000295722">
    <property type="component" value="Unassembled WGS sequence"/>
</dbReference>
<dbReference type="InterPro" id="IPR005811">
    <property type="entry name" value="SUCC_ACL_C"/>
</dbReference>